<reference evidence="1 2" key="1">
    <citation type="submission" date="2016-03" db="EMBL/GenBank/DDBJ databases">
        <title>Choanephora cucurbitarum.</title>
        <authorList>
            <person name="Min B."/>
            <person name="Park H."/>
            <person name="Park J.-H."/>
            <person name="Shin H.-D."/>
            <person name="Choi I.-G."/>
        </authorList>
    </citation>
    <scope>NUCLEOTIDE SEQUENCE [LARGE SCALE GENOMIC DNA]</scope>
    <source>
        <strain evidence="1 2">KUS-F28377</strain>
    </source>
</reference>
<dbReference type="InParanoid" id="A0A1C7NPP4"/>
<protein>
    <submittedName>
        <fullName evidence="1">Uncharacterized protein</fullName>
    </submittedName>
</protein>
<accession>A0A1C7NPP4</accession>
<evidence type="ECO:0000313" key="1">
    <source>
        <dbReference type="EMBL" id="OBZ90879.1"/>
    </source>
</evidence>
<keyword evidence="2" id="KW-1185">Reference proteome</keyword>
<dbReference type="InterPro" id="IPR025271">
    <property type="entry name" value="CCDC28"/>
</dbReference>
<dbReference type="OrthoDB" id="2419780at2759"/>
<evidence type="ECO:0000313" key="2">
    <source>
        <dbReference type="Proteomes" id="UP000093000"/>
    </source>
</evidence>
<name>A0A1C7NPP4_9FUNG</name>
<dbReference type="Pfam" id="PF13270">
    <property type="entry name" value="CCDC28"/>
    <property type="match status" value="1"/>
</dbReference>
<proteinExistence type="predicted"/>
<comment type="caution">
    <text evidence="1">The sequence shown here is derived from an EMBL/GenBank/DDBJ whole genome shotgun (WGS) entry which is preliminary data.</text>
</comment>
<organism evidence="1 2">
    <name type="scientific">Choanephora cucurbitarum</name>
    <dbReference type="NCBI Taxonomy" id="101091"/>
    <lineage>
        <taxon>Eukaryota</taxon>
        <taxon>Fungi</taxon>
        <taxon>Fungi incertae sedis</taxon>
        <taxon>Mucoromycota</taxon>
        <taxon>Mucoromycotina</taxon>
        <taxon>Mucoromycetes</taxon>
        <taxon>Mucorales</taxon>
        <taxon>Mucorineae</taxon>
        <taxon>Choanephoraceae</taxon>
        <taxon>Choanephoroideae</taxon>
        <taxon>Choanephora</taxon>
    </lineage>
</organism>
<sequence>MEAHEHVMQHLNEEFKKVDKAFQSHQLGVFGKDTDRLFKELDIIRRKQIDLASEHVSLESIHDIPLSKSNQTTATTSDRQFEKKEIMLKSMMAKLDDLTQAMERFKQISKT</sequence>
<dbReference type="AlphaFoldDB" id="A0A1C7NPP4"/>
<dbReference type="Proteomes" id="UP000093000">
    <property type="component" value="Unassembled WGS sequence"/>
</dbReference>
<gene>
    <name evidence="1" type="ORF">A0J61_01060</name>
</gene>
<dbReference type="EMBL" id="LUGH01000030">
    <property type="protein sequence ID" value="OBZ90879.1"/>
    <property type="molecule type" value="Genomic_DNA"/>
</dbReference>